<organism evidence="2">
    <name type="scientific">Deinococcus sonorensis KR-87</name>
    <dbReference type="NCBI Taxonomy" id="694439"/>
    <lineage>
        <taxon>Bacteria</taxon>
        <taxon>Thermotogati</taxon>
        <taxon>Deinococcota</taxon>
        <taxon>Deinococci</taxon>
        <taxon>Deinococcales</taxon>
        <taxon>Deinococcaceae</taxon>
        <taxon>Deinococcus</taxon>
    </lineage>
</organism>
<feature type="region of interest" description="Disordered" evidence="1">
    <location>
        <begin position="1"/>
        <end position="24"/>
    </location>
</feature>
<proteinExistence type="predicted"/>
<name>A0AAU7UFW6_9DEIO</name>
<reference evidence="2" key="1">
    <citation type="submission" date="2024-06" db="EMBL/GenBank/DDBJ databases">
        <title>Draft Genome Sequence of Deinococcus sonorensis Type Strain KR-87, a Biofilm Producing Representative of the Genus Deinococcus.</title>
        <authorList>
            <person name="Boren L.S."/>
            <person name="Grosso R.A."/>
            <person name="Hugenberg-Cox A.N."/>
            <person name="Hill J.T.E."/>
            <person name="Albert C.M."/>
            <person name="Tuohy J.M."/>
        </authorList>
    </citation>
    <scope>NUCLEOTIDE SEQUENCE</scope>
    <source>
        <strain evidence="2">KR-87</strain>
        <plasmid evidence="2">pDson02</plasmid>
    </source>
</reference>
<evidence type="ECO:0000256" key="1">
    <source>
        <dbReference type="SAM" id="MobiDB-lite"/>
    </source>
</evidence>
<dbReference type="AlphaFoldDB" id="A0AAU7UFW6"/>
<evidence type="ECO:0000313" key="2">
    <source>
        <dbReference type="EMBL" id="XBV87380.1"/>
    </source>
</evidence>
<geneLocation type="plasmid" evidence="2">
    <name>pDson02</name>
</geneLocation>
<accession>A0AAU7UFW6</accession>
<protein>
    <submittedName>
        <fullName evidence="2">Uncharacterized protein</fullName>
    </submittedName>
</protein>
<keyword evidence="2" id="KW-0614">Plasmid</keyword>
<dbReference type="EMBL" id="CP158300">
    <property type="protein sequence ID" value="XBV87380.1"/>
    <property type="molecule type" value="Genomic_DNA"/>
</dbReference>
<dbReference type="KEGG" id="dsc:ABOD76_20225"/>
<dbReference type="RefSeq" id="WP_350245530.1">
    <property type="nucleotide sequence ID" value="NZ_CP158300.1"/>
</dbReference>
<sequence length="91" mass="9536">MPEVTGTEQAADPNRFSAEFGGSPLSGRITALEGNGGYMRVQFNASGPAEIAVGEEGVLELHDGARFRVAVVEALPDQESGSYRVKLVGRG</sequence>
<gene>
    <name evidence="2" type="ORF">ABOD76_20225</name>
</gene>